<protein>
    <recommendedName>
        <fullName evidence="3">Cupin type-1 domain-containing protein</fullName>
    </recommendedName>
</protein>
<dbReference type="InterPro" id="IPR047121">
    <property type="entry name" value="YjiB-like"/>
</dbReference>
<dbReference type="SUPFAM" id="SSF51182">
    <property type="entry name" value="RmlC-like cupins"/>
    <property type="match status" value="1"/>
</dbReference>
<dbReference type="Proteomes" id="UP001610563">
    <property type="component" value="Unassembled WGS sequence"/>
</dbReference>
<dbReference type="CDD" id="cd02219">
    <property type="entry name" value="cupin_YjlB-like"/>
    <property type="match status" value="1"/>
</dbReference>
<proteinExistence type="predicted"/>
<accession>A0ABR4FWF3</accession>
<name>A0ABR4FWF3_9EURO</name>
<dbReference type="InterPro" id="IPR014710">
    <property type="entry name" value="RmlC-like_jellyroll"/>
</dbReference>
<dbReference type="Gene3D" id="2.60.120.10">
    <property type="entry name" value="Jelly Rolls"/>
    <property type="match status" value="1"/>
</dbReference>
<reference evidence="1 2" key="1">
    <citation type="submission" date="2024-07" db="EMBL/GenBank/DDBJ databases">
        <title>Section-level genome sequencing and comparative genomics of Aspergillus sections Usti and Cavernicolus.</title>
        <authorList>
            <consortium name="Lawrence Berkeley National Laboratory"/>
            <person name="Nybo J.L."/>
            <person name="Vesth T.C."/>
            <person name="Theobald S."/>
            <person name="Frisvad J.C."/>
            <person name="Larsen T.O."/>
            <person name="Kjaerboelling I."/>
            <person name="Rothschild-Mancinelli K."/>
            <person name="Lyhne E.K."/>
            <person name="Kogle M.E."/>
            <person name="Barry K."/>
            <person name="Clum A."/>
            <person name="Na H."/>
            <person name="Ledsgaard L."/>
            <person name="Lin J."/>
            <person name="Lipzen A."/>
            <person name="Kuo A."/>
            <person name="Riley R."/>
            <person name="Mondo S."/>
            <person name="Labutti K."/>
            <person name="Haridas S."/>
            <person name="Pangalinan J."/>
            <person name="Salamov A.A."/>
            <person name="Simmons B.A."/>
            <person name="Magnuson J.K."/>
            <person name="Chen J."/>
            <person name="Drula E."/>
            <person name="Henrissat B."/>
            <person name="Wiebenga A."/>
            <person name="Lubbers R.J."/>
            <person name="Gomes A.C."/>
            <person name="Makela M.R."/>
            <person name="Stajich J."/>
            <person name="Grigoriev I.V."/>
            <person name="Mortensen U.H."/>
            <person name="De Vries R.P."/>
            <person name="Baker S.E."/>
            <person name="Andersen M.R."/>
        </authorList>
    </citation>
    <scope>NUCLEOTIDE SEQUENCE [LARGE SCALE GENOMIC DNA]</scope>
    <source>
        <strain evidence="1 2">CBS 209.92</strain>
    </source>
</reference>
<dbReference type="InterPro" id="IPR011051">
    <property type="entry name" value="RmlC_Cupin_sf"/>
</dbReference>
<dbReference type="EMBL" id="JBFTWV010000094">
    <property type="protein sequence ID" value="KAL2787564.1"/>
    <property type="molecule type" value="Genomic_DNA"/>
</dbReference>
<evidence type="ECO:0000313" key="2">
    <source>
        <dbReference type="Proteomes" id="UP001610563"/>
    </source>
</evidence>
<evidence type="ECO:0000313" key="1">
    <source>
        <dbReference type="EMBL" id="KAL2787564.1"/>
    </source>
</evidence>
<organism evidence="1 2">
    <name type="scientific">Aspergillus keveii</name>
    <dbReference type="NCBI Taxonomy" id="714993"/>
    <lineage>
        <taxon>Eukaryota</taxon>
        <taxon>Fungi</taxon>
        <taxon>Dikarya</taxon>
        <taxon>Ascomycota</taxon>
        <taxon>Pezizomycotina</taxon>
        <taxon>Eurotiomycetes</taxon>
        <taxon>Eurotiomycetidae</taxon>
        <taxon>Eurotiales</taxon>
        <taxon>Aspergillaceae</taxon>
        <taxon>Aspergillus</taxon>
        <taxon>Aspergillus subgen. Nidulantes</taxon>
    </lineage>
</organism>
<comment type="caution">
    <text evidence="1">The sequence shown here is derived from an EMBL/GenBank/DDBJ whole genome shotgun (WGS) entry which is preliminary data.</text>
</comment>
<sequence>MATSNTAPKIIPYNIKPTPLVPNSPKPLLLYKNCFLRDGKVDIALAYDTFTKNGWDPQWVTTYGNTQRSHYHPATHEVMVVLSGPGTIRWGTADLTDDPKKHTYGTPGSDFEDGSVFIDVEAGDLFVIPAGVTHKSFDHRAKDLDPTCLSGGGAHKIEADDPRSFVGALQLRGFTMMGAYPRGMSWGWAEGGQHVGSYEDVWRVRNADLDPVYGAEGGINVYWNRRGSSL</sequence>
<gene>
    <name evidence="1" type="ORF">BJX66DRAFT_341095</name>
</gene>
<dbReference type="PANTHER" id="PTHR36448">
    <property type="entry name" value="BLR7373 PROTEIN"/>
    <property type="match status" value="1"/>
</dbReference>
<evidence type="ECO:0008006" key="3">
    <source>
        <dbReference type="Google" id="ProtNLM"/>
    </source>
</evidence>
<keyword evidence="2" id="KW-1185">Reference proteome</keyword>
<dbReference type="PANTHER" id="PTHR36448:SF3">
    <property type="entry name" value="CUPIN TYPE-2 DOMAIN-CONTAINING PROTEIN"/>
    <property type="match status" value="1"/>
</dbReference>